<feature type="transmembrane region" description="Helical" evidence="8">
    <location>
        <begin position="166"/>
        <end position="186"/>
    </location>
</feature>
<evidence type="ECO:0000256" key="5">
    <source>
        <dbReference type="ARBA" id="ARBA00022801"/>
    </source>
</evidence>
<name>A0A1T4KFI9_9ENTE</name>
<dbReference type="GO" id="GO:0008233">
    <property type="term" value="F:peptidase activity"/>
    <property type="evidence" value="ECO:0007669"/>
    <property type="project" value="UniProtKB-KW"/>
</dbReference>
<dbReference type="GO" id="GO:0016020">
    <property type="term" value="C:membrane"/>
    <property type="evidence" value="ECO:0007669"/>
    <property type="project" value="InterPro"/>
</dbReference>
<keyword evidence="5" id="KW-0378">Hydrolase</keyword>
<keyword evidence="3" id="KW-0645">Protease</keyword>
<evidence type="ECO:0000256" key="3">
    <source>
        <dbReference type="ARBA" id="ARBA00022670"/>
    </source>
</evidence>
<evidence type="ECO:0000256" key="6">
    <source>
        <dbReference type="ARBA" id="ARBA00022989"/>
    </source>
</evidence>
<dbReference type="RefSeq" id="WP_078806205.1">
    <property type="nucleotide sequence ID" value="NZ_FUXI01000002.1"/>
</dbReference>
<evidence type="ECO:0000256" key="7">
    <source>
        <dbReference type="ARBA" id="ARBA00023136"/>
    </source>
</evidence>
<evidence type="ECO:0000313" key="10">
    <source>
        <dbReference type="Proteomes" id="UP000190328"/>
    </source>
</evidence>
<evidence type="ECO:0000313" key="9">
    <source>
        <dbReference type="EMBL" id="SJZ41184.1"/>
    </source>
</evidence>
<dbReference type="InterPro" id="IPR006741">
    <property type="entry name" value="AgrB"/>
</dbReference>
<feature type="transmembrane region" description="Helical" evidence="8">
    <location>
        <begin position="74"/>
        <end position="97"/>
    </location>
</feature>
<evidence type="ECO:0000256" key="4">
    <source>
        <dbReference type="ARBA" id="ARBA00022692"/>
    </source>
</evidence>
<dbReference type="OrthoDB" id="2360675at2"/>
<protein>
    <submittedName>
        <fullName evidence="9">Accessory gene regulator B</fullName>
    </submittedName>
</protein>
<reference evidence="9 10" key="1">
    <citation type="submission" date="2017-02" db="EMBL/GenBank/DDBJ databases">
        <authorList>
            <person name="Peterson S.W."/>
        </authorList>
    </citation>
    <scope>NUCLEOTIDE SEQUENCE [LARGE SCALE GENOMIC DNA]</scope>
    <source>
        <strain evidence="9 10">ATCC BAA-1030</strain>
    </source>
</reference>
<dbReference type="Pfam" id="PF04647">
    <property type="entry name" value="AgrB"/>
    <property type="match status" value="1"/>
</dbReference>
<dbReference type="STRING" id="263852.SAMN02745116_00229"/>
<feature type="transmembrane region" description="Helical" evidence="8">
    <location>
        <begin position="103"/>
        <end position="124"/>
    </location>
</feature>
<evidence type="ECO:0000256" key="2">
    <source>
        <dbReference type="ARBA" id="ARBA00022654"/>
    </source>
</evidence>
<gene>
    <name evidence="9" type="ORF">SAMN02745116_00229</name>
</gene>
<dbReference type="SMART" id="SM00793">
    <property type="entry name" value="AgrB"/>
    <property type="match status" value="1"/>
</dbReference>
<dbReference type="EMBL" id="FUXI01000002">
    <property type="protein sequence ID" value="SJZ41184.1"/>
    <property type="molecule type" value="Genomic_DNA"/>
</dbReference>
<sequence length="198" mass="22691">MIHQLSMEILEKLQIKKQVTEREYLYVAYFVESWLLDLSKTLLVYGVAFFVGCVSETFFMHLAYVIVRRSAGGWHAATSIHCSLFSISCFVGIPFLIKMFQLSLIKGFYFPVSLVIFVITFLYAPADTEKNPLLDVADRKKKRVASVVKVCVLLLITSQLPATIQLLTFAGLLVECLMIAPFIYNLTKEGYRNYERYE</sequence>
<organism evidence="9 10">
    <name type="scientific">Pilibacter termitis</name>
    <dbReference type="NCBI Taxonomy" id="263852"/>
    <lineage>
        <taxon>Bacteria</taxon>
        <taxon>Bacillati</taxon>
        <taxon>Bacillota</taxon>
        <taxon>Bacilli</taxon>
        <taxon>Lactobacillales</taxon>
        <taxon>Enterococcaceae</taxon>
        <taxon>Pilibacter</taxon>
    </lineage>
</organism>
<keyword evidence="6 8" id="KW-1133">Transmembrane helix</keyword>
<proteinExistence type="predicted"/>
<keyword evidence="4 8" id="KW-0812">Transmembrane</keyword>
<keyword evidence="2" id="KW-0673">Quorum sensing</keyword>
<feature type="transmembrane region" description="Helical" evidence="8">
    <location>
        <begin position="42"/>
        <end position="67"/>
    </location>
</feature>
<keyword evidence="1" id="KW-1003">Cell membrane</keyword>
<evidence type="ECO:0000256" key="8">
    <source>
        <dbReference type="SAM" id="Phobius"/>
    </source>
</evidence>
<accession>A0A1T4KFI9</accession>
<dbReference type="Proteomes" id="UP000190328">
    <property type="component" value="Unassembled WGS sequence"/>
</dbReference>
<evidence type="ECO:0000256" key="1">
    <source>
        <dbReference type="ARBA" id="ARBA00022475"/>
    </source>
</evidence>
<dbReference type="GO" id="GO:0009372">
    <property type="term" value="P:quorum sensing"/>
    <property type="evidence" value="ECO:0007669"/>
    <property type="project" value="UniProtKB-KW"/>
</dbReference>
<keyword evidence="7 8" id="KW-0472">Membrane</keyword>
<dbReference type="AlphaFoldDB" id="A0A1T4KFI9"/>
<keyword evidence="10" id="KW-1185">Reference proteome</keyword>
<dbReference type="GO" id="GO:0006508">
    <property type="term" value="P:proteolysis"/>
    <property type="evidence" value="ECO:0007669"/>
    <property type="project" value="UniProtKB-KW"/>
</dbReference>